<gene>
    <name evidence="4" type="ORF">HJG59_019072</name>
</gene>
<dbReference type="AlphaFoldDB" id="A0A7J8J419"/>
<dbReference type="InterPro" id="IPR054109">
    <property type="entry name" value="UBA_8"/>
</dbReference>
<dbReference type="Proteomes" id="UP000550707">
    <property type="component" value="Unassembled WGS sequence"/>
</dbReference>
<evidence type="ECO:0000256" key="1">
    <source>
        <dbReference type="ARBA" id="ARBA00006090"/>
    </source>
</evidence>
<evidence type="ECO:0000259" key="3">
    <source>
        <dbReference type="Pfam" id="PF22566"/>
    </source>
</evidence>
<proteinExistence type="inferred from homology"/>
<dbReference type="SUPFAM" id="SSF46934">
    <property type="entry name" value="UBA-like"/>
    <property type="match status" value="1"/>
</dbReference>
<organism evidence="4 5">
    <name type="scientific">Molossus molossus</name>
    <name type="common">Pallas' mastiff bat</name>
    <name type="synonym">Vespertilio molossus</name>
    <dbReference type="NCBI Taxonomy" id="27622"/>
    <lineage>
        <taxon>Eukaryota</taxon>
        <taxon>Metazoa</taxon>
        <taxon>Chordata</taxon>
        <taxon>Craniata</taxon>
        <taxon>Vertebrata</taxon>
        <taxon>Euteleostomi</taxon>
        <taxon>Mammalia</taxon>
        <taxon>Eutheria</taxon>
        <taxon>Laurasiatheria</taxon>
        <taxon>Chiroptera</taxon>
        <taxon>Yangochiroptera</taxon>
        <taxon>Molossidae</taxon>
        <taxon>Molossus</taxon>
    </lineage>
</organism>
<evidence type="ECO:0000313" key="5">
    <source>
        <dbReference type="Proteomes" id="UP000550707"/>
    </source>
</evidence>
<evidence type="ECO:0000256" key="2">
    <source>
        <dbReference type="SAM" id="MobiDB-lite"/>
    </source>
</evidence>
<dbReference type="EMBL" id="JACASF010000003">
    <property type="protein sequence ID" value="KAF6491408.1"/>
    <property type="molecule type" value="Genomic_DNA"/>
</dbReference>
<comment type="caution">
    <text evidence="4">The sequence shown here is derived from an EMBL/GenBank/DDBJ whole genome shotgun (WGS) entry which is preliminary data.</text>
</comment>
<comment type="similarity">
    <text evidence="1">Belongs to the UBALD family.</text>
</comment>
<reference evidence="4 5" key="1">
    <citation type="journal article" date="2020" name="Nature">
        <title>Six reference-quality genomes reveal evolution of bat adaptations.</title>
        <authorList>
            <person name="Jebb D."/>
            <person name="Huang Z."/>
            <person name="Pippel M."/>
            <person name="Hughes G.M."/>
            <person name="Lavrichenko K."/>
            <person name="Devanna P."/>
            <person name="Winkler S."/>
            <person name="Jermiin L.S."/>
            <person name="Skirmuntt E.C."/>
            <person name="Katzourakis A."/>
            <person name="Burkitt-Gray L."/>
            <person name="Ray D.A."/>
            <person name="Sullivan K.A.M."/>
            <person name="Roscito J.G."/>
            <person name="Kirilenko B.M."/>
            <person name="Davalos L.M."/>
            <person name="Corthals A.P."/>
            <person name="Power M.L."/>
            <person name="Jones G."/>
            <person name="Ransome R.D."/>
            <person name="Dechmann D.K.N."/>
            <person name="Locatelli A.G."/>
            <person name="Puechmaille S.J."/>
            <person name="Fedrigo O."/>
            <person name="Jarvis E.D."/>
            <person name="Hiller M."/>
            <person name="Vernes S.C."/>
            <person name="Myers E.W."/>
            <person name="Teeling E.C."/>
        </authorList>
    </citation>
    <scope>NUCLEOTIDE SEQUENCE [LARGE SCALE GENOMIC DNA]</scope>
    <source>
        <strain evidence="4">MMolMol1</strain>
        <tissue evidence="4">Muscle</tissue>
    </source>
</reference>
<accession>A0A7J8J419</accession>
<name>A0A7J8J419_MOLMO</name>
<keyword evidence="5" id="KW-1185">Reference proteome</keyword>
<feature type="domain" description="UBA-like" evidence="3">
    <location>
        <begin position="8"/>
        <end position="51"/>
    </location>
</feature>
<sequence length="250" mass="27652">MSVNMDELKHQIMINQFVLTAGCAADQAKQLLQAAHWQFETALSAFFQETNTLQRPPTSLMPSPCSPVSRLLRASMVAAVAAQWLPQPRRPRRTCPTRPPAALQHPTGQWWLHPQGGHSTTSHSSHPCGLRHPLPRHQTGHPWPPNRPPQNQGPTLPWRPRDKRGPSPLPEARTPWGGGEDISAGPLYPLLSAPPFPKALEGRDWTPVPAAHRLPTSIQKCRHTAPSLHGFGSESSGCWWTELQRPSSLP</sequence>
<feature type="region of interest" description="Disordered" evidence="2">
    <location>
        <begin position="89"/>
        <end position="181"/>
    </location>
</feature>
<protein>
    <submittedName>
        <fullName evidence="4">UBA like domain containing 1</fullName>
    </submittedName>
</protein>
<dbReference type="Gene3D" id="1.10.8.10">
    <property type="entry name" value="DNA helicase RuvA subunit, C-terminal domain"/>
    <property type="match status" value="1"/>
</dbReference>
<dbReference type="PANTHER" id="PTHR31993:SF5">
    <property type="entry name" value="UBA-LIKE DOMAIN-CONTAINING PROTEIN 1"/>
    <property type="match status" value="1"/>
</dbReference>
<dbReference type="CDD" id="cd14343">
    <property type="entry name" value="UBA_F100B_like"/>
    <property type="match status" value="1"/>
</dbReference>
<dbReference type="Pfam" id="PF22566">
    <property type="entry name" value="UBA_8"/>
    <property type="match status" value="1"/>
</dbReference>
<dbReference type="InterPro" id="IPR009060">
    <property type="entry name" value="UBA-like_sf"/>
</dbReference>
<dbReference type="PANTHER" id="PTHR31993">
    <property type="entry name" value="UBA-LIKE DOMAIN-CONTAINING PROTEIN 2"/>
    <property type="match status" value="1"/>
</dbReference>
<dbReference type="InterPro" id="IPR039310">
    <property type="entry name" value="UBALD1/2"/>
</dbReference>
<dbReference type="InParanoid" id="A0A7J8J419"/>
<evidence type="ECO:0000313" key="4">
    <source>
        <dbReference type="EMBL" id="KAF6491408.1"/>
    </source>
</evidence>